<reference evidence="1 2" key="2">
    <citation type="journal article" date="2016" name="Int. J. Syst. Evol. Microbiol.">
        <title>Pyrococcus kukulkanii sp. nov., a hyperthermophilic, piezophilic archaeon isolated from a deep-sea hydrothermal vent.</title>
        <authorList>
            <person name="Callac N."/>
            <person name="Oger P."/>
            <person name="Lesongeur F."/>
            <person name="Rattray J.E."/>
            <person name="Vannier P."/>
            <person name="Michoud G."/>
            <person name="Beauverger M."/>
            <person name="Gayet N."/>
            <person name="Rouxel O."/>
            <person name="Jebbar M."/>
            <person name="Godfroy A."/>
        </authorList>
    </citation>
    <scope>NUCLEOTIDE SEQUENCE [LARGE SCALE GENOMIC DNA]</scope>
    <source>
        <strain evidence="1 2">NCB100</strain>
    </source>
</reference>
<dbReference type="EMBL" id="CP010835">
    <property type="protein sequence ID" value="AMM55016.1"/>
    <property type="molecule type" value="Genomic_DNA"/>
</dbReference>
<reference evidence="2" key="1">
    <citation type="submission" date="2015-02" db="EMBL/GenBank/DDBJ databases">
        <title>Pyrococcus kukulkanii sp. nov., a novel hyperthermophilic archaeon isolated from a deep-sea hydrothermal vent at the Guaymas Basin.</title>
        <authorList>
            <person name="Oger P.M."/>
            <person name="Callac N."/>
            <person name="Jebbar M."/>
            <person name="Godfroy A."/>
        </authorList>
    </citation>
    <scope>NUCLEOTIDE SEQUENCE [LARGE SCALE GENOMIC DNA]</scope>
    <source>
        <strain evidence="2">NCB100</strain>
    </source>
</reference>
<dbReference type="PANTHER" id="PTHR34704">
    <property type="entry name" value="ATPASE"/>
    <property type="match status" value="1"/>
</dbReference>
<sequence>MRIIPRRIEISKLRTPGWKMLYGRRKTGKTFLVEHFLQYDEFFFVGRDGTVYDRNRNGKMSYREFFAIFPRLLNGVVVVDEFHRLPGEFLDLLHMNSGKGELILITSTLWLAKKILLGKGSPLLGIVRPIRISLIDERDILTGLSKDLSGKELIEASTYLREPLLIPYYTPPVRKFLSNFLHDSSLMIKELIGEIFTEEEKRLTLVYEGILKGISNGKTTSTELSSYLFSLGLIEKDNPGILQKYLGILTEMGILRKVEVIGKRRKKFHYYHVSPLFDLHYYLEAKYAYTELDIPEEYIRKVVEEKLPLHVEDFIAELFSKLYGMKRLYIELPNLQLDVALGSFKRIEMVGEVKWKEFVGRDEIRKIEEKLSRIDARRFLVVPSLDSLEKEPEGVEVLTPEDILRMVIEDEGSRYGL</sequence>
<dbReference type="InterPro" id="IPR027417">
    <property type="entry name" value="P-loop_NTPase"/>
</dbReference>
<dbReference type="InterPro" id="IPR018247">
    <property type="entry name" value="EF_Hand_1_Ca_BS"/>
</dbReference>
<dbReference type="GeneID" id="28491857"/>
<proteinExistence type="predicted"/>
<dbReference type="PANTHER" id="PTHR34704:SF1">
    <property type="entry name" value="ATPASE"/>
    <property type="match status" value="1"/>
</dbReference>
<dbReference type="PATRIC" id="fig|1609559.3.peg.1759"/>
<organism evidence="1 2">
    <name type="scientific">Pyrococcus kukulkanii</name>
    <dbReference type="NCBI Taxonomy" id="1609559"/>
    <lineage>
        <taxon>Archaea</taxon>
        <taxon>Methanobacteriati</taxon>
        <taxon>Methanobacteriota</taxon>
        <taxon>Thermococci</taxon>
        <taxon>Thermococcales</taxon>
        <taxon>Thermococcaceae</taxon>
        <taxon>Pyrococcus</taxon>
    </lineage>
</organism>
<name>A0A127BEC0_9EURY</name>
<protein>
    <submittedName>
        <fullName evidence="1">ATPase</fullName>
    </submittedName>
</protein>
<dbReference type="Proteomes" id="UP000070587">
    <property type="component" value="Chromosome"/>
</dbReference>
<dbReference type="SUPFAM" id="SSF52540">
    <property type="entry name" value="P-loop containing nucleoside triphosphate hydrolases"/>
    <property type="match status" value="1"/>
</dbReference>
<evidence type="ECO:0000313" key="1">
    <source>
        <dbReference type="EMBL" id="AMM55016.1"/>
    </source>
</evidence>
<dbReference type="OrthoDB" id="132045at2157"/>
<accession>A0A127BEC0</accession>
<gene>
    <name evidence="1" type="ORF">TQ32_08425</name>
</gene>
<dbReference type="RefSeq" id="WP_068324799.1">
    <property type="nucleotide sequence ID" value="NZ_CP010835.1"/>
</dbReference>
<dbReference type="KEGG" id="pyc:TQ32_08425"/>
<evidence type="ECO:0000313" key="2">
    <source>
        <dbReference type="Proteomes" id="UP000070587"/>
    </source>
</evidence>
<dbReference type="PROSITE" id="PS00018">
    <property type="entry name" value="EF_HAND_1"/>
    <property type="match status" value="1"/>
</dbReference>
<dbReference type="AlphaFoldDB" id="A0A127BEC0"/>